<reference evidence="2 3" key="1">
    <citation type="submission" date="2014-04" db="EMBL/GenBank/DDBJ databases">
        <title>Evolutionary Origins and Diversification of the Mycorrhizal Mutualists.</title>
        <authorList>
            <consortium name="DOE Joint Genome Institute"/>
            <consortium name="Mycorrhizal Genomics Consortium"/>
            <person name="Kohler A."/>
            <person name="Kuo A."/>
            <person name="Nagy L.G."/>
            <person name="Floudas D."/>
            <person name="Copeland A."/>
            <person name="Barry K.W."/>
            <person name="Cichocki N."/>
            <person name="Veneault-Fourrey C."/>
            <person name="LaButti K."/>
            <person name="Lindquist E.A."/>
            <person name="Lipzen A."/>
            <person name="Lundell T."/>
            <person name="Morin E."/>
            <person name="Murat C."/>
            <person name="Riley R."/>
            <person name="Ohm R."/>
            <person name="Sun H."/>
            <person name="Tunlid A."/>
            <person name="Henrissat B."/>
            <person name="Grigoriev I.V."/>
            <person name="Hibbett D.S."/>
            <person name="Martin F."/>
        </authorList>
    </citation>
    <scope>NUCLEOTIDE SEQUENCE [LARGE SCALE GENOMIC DNA]</scope>
    <source>
        <strain evidence="2 3">Koide BX008</strain>
    </source>
</reference>
<dbReference type="InParanoid" id="A0A0C2SQL9"/>
<dbReference type="HOGENOM" id="CLU_135144_0_0_1"/>
<dbReference type="AlphaFoldDB" id="A0A0C2SQL9"/>
<feature type="compositionally biased region" description="Polar residues" evidence="1">
    <location>
        <begin position="1"/>
        <end position="26"/>
    </location>
</feature>
<evidence type="ECO:0000313" key="2">
    <source>
        <dbReference type="EMBL" id="KIL65565.1"/>
    </source>
</evidence>
<feature type="region of interest" description="Disordered" evidence="1">
    <location>
        <begin position="1"/>
        <end position="37"/>
    </location>
</feature>
<dbReference type="EMBL" id="KN818241">
    <property type="protein sequence ID" value="KIL65565.1"/>
    <property type="molecule type" value="Genomic_DNA"/>
</dbReference>
<sequence>RLQPSSNLWTHAFGKSSSTLSSNTGTPLPPLGPIDKNATSTRVLLHDTQANLEKFSARVDALLNGFSEAKSEVKLVKTLFERDRETLMNDIIDLVNRCQTQIQKAVGSPAQSSVLDNFSRDVNLRLENLDKRLDAIQTV</sequence>
<proteinExistence type="predicted"/>
<feature type="non-terminal residue" evidence="2">
    <location>
        <position position="1"/>
    </location>
</feature>
<evidence type="ECO:0000313" key="3">
    <source>
        <dbReference type="Proteomes" id="UP000054549"/>
    </source>
</evidence>
<name>A0A0C2SQL9_AMAMK</name>
<dbReference type="Proteomes" id="UP000054549">
    <property type="component" value="Unassembled WGS sequence"/>
</dbReference>
<dbReference type="OrthoDB" id="3270311at2759"/>
<dbReference type="STRING" id="946122.A0A0C2SQL9"/>
<evidence type="ECO:0000256" key="1">
    <source>
        <dbReference type="SAM" id="MobiDB-lite"/>
    </source>
</evidence>
<keyword evidence="3" id="KW-1185">Reference proteome</keyword>
<feature type="non-terminal residue" evidence="2">
    <location>
        <position position="139"/>
    </location>
</feature>
<accession>A0A0C2SQL9</accession>
<protein>
    <submittedName>
        <fullName evidence="2">Uncharacterized protein</fullName>
    </submittedName>
</protein>
<organism evidence="2 3">
    <name type="scientific">Amanita muscaria (strain Koide BX008)</name>
    <dbReference type="NCBI Taxonomy" id="946122"/>
    <lineage>
        <taxon>Eukaryota</taxon>
        <taxon>Fungi</taxon>
        <taxon>Dikarya</taxon>
        <taxon>Basidiomycota</taxon>
        <taxon>Agaricomycotina</taxon>
        <taxon>Agaricomycetes</taxon>
        <taxon>Agaricomycetidae</taxon>
        <taxon>Agaricales</taxon>
        <taxon>Pluteineae</taxon>
        <taxon>Amanitaceae</taxon>
        <taxon>Amanita</taxon>
    </lineage>
</organism>
<gene>
    <name evidence="2" type="ORF">M378DRAFT_36873</name>
</gene>